<dbReference type="RefSeq" id="XP_043048049.1">
    <property type="nucleotide sequence ID" value="XM_043192385.1"/>
</dbReference>
<dbReference type="Gene3D" id="2.40.30.270">
    <property type="match status" value="1"/>
</dbReference>
<sequence length="713" mass="79822">MTIKFVARFKDAIEAEMRLDIALANDYLKAYSPKQLARMGLAIINLVVTNLRTGLGGKNILELECDPSLGTELAVGSFKVGDIVRIDRMKGTDKLAKGKRSKHSATDKDKDNGDRSDTDDLDGVVVRISMKGITVSVDEDTNDIKVMNMYNNTDSSKKIWIVKLANSITYKRMNSTLQKLDDLCDKKNALTLILLKEYVYKPIDKGPSVPDLIYFNSTLNPSQRSAIQFAISNIISIIHGPPGTGKTYTIIELIKQLTLNRNERVLVCGPSNISVDTILERLSDSYTNLLDLIRIGHPARLLSLKHSLEVAAQLSGKEIIADIKNDIDSTIRKSKKTKQYLERKLLWKEIKDLRKELRQREKKVINDLISASKVVCCTLHGAGSYDLRTPLAGNLFDTIIIDEVSQSLEPQCWIPIIANLGAKRLVIAGDNMQLPPTVKSSKDSNDLGTLGVTLFDRLVQEANGNEFKRILNVQYRMNDYIMQFASHELYNGVLQSSPSVKEISVKDLIKKQTILYDDNDDAIDLDFITSPCIWYDTQGGEFPEKIEDLLGSTSTNVLVDSGSKFNEMEALVVQNHVKQLISIGVEPECIGIISPYSAQVMHIKQTMGKELEGKIEIASVDGFQGREKEIIILSLVRSNGDYEVGFLKDKRRLNVAMTRAKRQLCVVGDMEMLERSGVEYLKHWMEFVEQTYEIMYPDPGDLLAGVTSQLEVS</sequence>
<evidence type="ECO:0000256" key="10">
    <source>
        <dbReference type="ARBA" id="ARBA00023242"/>
    </source>
</evidence>
<dbReference type="InterPro" id="IPR003593">
    <property type="entry name" value="AAA+_ATPase"/>
</dbReference>
<dbReference type="Gene3D" id="3.40.50.300">
    <property type="entry name" value="P-loop containing nucleotide triphosphate hydrolases"/>
    <property type="match status" value="2"/>
</dbReference>
<keyword evidence="6" id="KW-0547">Nucleotide-binding</keyword>
<evidence type="ECO:0000259" key="14">
    <source>
        <dbReference type="SMART" id="SM00487"/>
    </source>
</evidence>
<dbReference type="InterPro" id="IPR041679">
    <property type="entry name" value="DNA2/NAM7-like_C"/>
</dbReference>
<dbReference type="GO" id="GO:0016787">
    <property type="term" value="F:hydrolase activity"/>
    <property type="evidence" value="ECO:0007669"/>
    <property type="project" value="UniProtKB-KW"/>
</dbReference>
<comment type="subcellular location">
    <subcellularLocation>
        <location evidence="2">Cytoplasm</location>
    </subcellularLocation>
    <subcellularLocation>
        <location evidence="1">Nucleus</location>
    </subcellularLocation>
</comment>
<dbReference type="GO" id="GO:0003723">
    <property type="term" value="F:RNA binding"/>
    <property type="evidence" value="ECO:0007669"/>
    <property type="project" value="InterPro"/>
</dbReference>
<dbReference type="InterPro" id="IPR041677">
    <property type="entry name" value="DNA2/NAM7_AAA_11"/>
</dbReference>
<feature type="region of interest" description="Disordered" evidence="12">
    <location>
        <begin position="94"/>
        <end position="118"/>
    </location>
</feature>
<evidence type="ECO:0000256" key="9">
    <source>
        <dbReference type="ARBA" id="ARBA00022840"/>
    </source>
</evidence>
<feature type="domain" description="Helicase ATP-binding" evidence="14">
    <location>
        <begin position="215"/>
        <end position="484"/>
    </location>
</feature>
<evidence type="ECO:0000259" key="13">
    <source>
        <dbReference type="SMART" id="SM00382"/>
    </source>
</evidence>
<dbReference type="OrthoDB" id="6513042at2759"/>
<gene>
    <name evidence="15" type="ORF">KQ657_001594</name>
</gene>
<keyword evidence="16" id="KW-1185">Reference proteome</keyword>
<dbReference type="PANTHER" id="PTHR43788:SF8">
    <property type="entry name" value="DNA-BINDING PROTEIN SMUBP-2"/>
    <property type="match status" value="1"/>
</dbReference>
<evidence type="ECO:0000256" key="6">
    <source>
        <dbReference type="ARBA" id="ARBA00022741"/>
    </source>
</evidence>
<dbReference type="GO" id="GO:0005524">
    <property type="term" value="F:ATP binding"/>
    <property type="evidence" value="ECO:0007669"/>
    <property type="project" value="UniProtKB-KW"/>
</dbReference>
<proteinExistence type="inferred from homology"/>
<dbReference type="PANTHER" id="PTHR43788">
    <property type="entry name" value="DNA2/NAM7 HELICASE FAMILY MEMBER"/>
    <property type="match status" value="1"/>
</dbReference>
<comment type="caution">
    <text evidence="15">The sequence shown here is derived from an EMBL/GenBank/DDBJ whole genome shotgun (WGS) entry which is preliminary data.</text>
</comment>
<evidence type="ECO:0000313" key="15">
    <source>
        <dbReference type="EMBL" id="KAG7192499.1"/>
    </source>
</evidence>
<dbReference type="GO" id="GO:0005634">
    <property type="term" value="C:nucleus"/>
    <property type="evidence" value="ECO:0007669"/>
    <property type="project" value="UniProtKB-SubCell"/>
</dbReference>
<evidence type="ECO:0000256" key="1">
    <source>
        <dbReference type="ARBA" id="ARBA00004123"/>
    </source>
</evidence>
<accession>A0A9P7V743</accession>
<dbReference type="Pfam" id="PF13086">
    <property type="entry name" value="AAA_11"/>
    <property type="match status" value="1"/>
</dbReference>
<evidence type="ECO:0000256" key="11">
    <source>
        <dbReference type="ARBA" id="ARBA00048432"/>
    </source>
</evidence>
<evidence type="ECO:0000313" key="16">
    <source>
        <dbReference type="Proteomes" id="UP000790833"/>
    </source>
</evidence>
<evidence type="ECO:0000256" key="8">
    <source>
        <dbReference type="ARBA" id="ARBA00022806"/>
    </source>
</evidence>
<dbReference type="EC" id="3.6.4.12" evidence="4"/>
<dbReference type="Proteomes" id="UP000790833">
    <property type="component" value="Unassembled WGS sequence"/>
</dbReference>
<keyword evidence="7" id="KW-0378">Hydrolase</keyword>
<dbReference type="InterPro" id="IPR014001">
    <property type="entry name" value="Helicase_ATP-bd"/>
</dbReference>
<dbReference type="InterPro" id="IPR048761">
    <property type="entry name" value="SMUBP-2_HCS1_1B"/>
</dbReference>
<evidence type="ECO:0000256" key="3">
    <source>
        <dbReference type="ARBA" id="ARBA00007913"/>
    </source>
</evidence>
<dbReference type="EMBL" id="JAHMUF010000017">
    <property type="protein sequence ID" value="KAG7192499.1"/>
    <property type="molecule type" value="Genomic_DNA"/>
</dbReference>
<dbReference type="AlphaFoldDB" id="A0A9P7V743"/>
<keyword evidence="8" id="KW-0347">Helicase</keyword>
<dbReference type="Pfam" id="PF21138">
    <property type="entry name" value="SMUBP-2_HCS1_1B"/>
    <property type="match status" value="1"/>
</dbReference>
<dbReference type="SMART" id="SM00487">
    <property type="entry name" value="DEXDc"/>
    <property type="match status" value="1"/>
</dbReference>
<name>A0A9P7V743_9ASCO</name>
<dbReference type="GO" id="GO:0043139">
    <property type="term" value="F:5'-3' DNA helicase activity"/>
    <property type="evidence" value="ECO:0007669"/>
    <property type="project" value="TreeGrafter"/>
</dbReference>
<comment type="catalytic activity">
    <reaction evidence="11">
        <text>ATP + H2O = ADP + phosphate + H(+)</text>
        <dbReference type="Rhea" id="RHEA:13065"/>
        <dbReference type="ChEBI" id="CHEBI:15377"/>
        <dbReference type="ChEBI" id="CHEBI:15378"/>
        <dbReference type="ChEBI" id="CHEBI:30616"/>
        <dbReference type="ChEBI" id="CHEBI:43474"/>
        <dbReference type="ChEBI" id="CHEBI:456216"/>
        <dbReference type="EC" id="3.6.4.12"/>
    </reaction>
    <physiologicalReaction direction="left-to-right" evidence="11">
        <dbReference type="Rhea" id="RHEA:13066"/>
    </physiologicalReaction>
</comment>
<dbReference type="InterPro" id="IPR050534">
    <property type="entry name" value="Coronavir_polyprotein_1ab"/>
</dbReference>
<keyword evidence="9" id="KW-0067">ATP-binding</keyword>
<keyword evidence="5" id="KW-0963">Cytoplasm</keyword>
<evidence type="ECO:0000256" key="5">
    <source>
        <dbReference type="ARBA" id="ARBA00022490"/>
    </source>
</evidence>
<feature type="compositionally biased region" description="Basic and acidic residues" evidence="12">
    <location>
        <begin position="104"/>
        <end position="118"/>
    </location>
</feature>
<evidence type="ECO:0000256" key="12">
    <source>
        <dbReference type="SAM" id="MobiDB-lite"/>
    </source>
</evidence>
<evidence type="ECO:0000256" key="7">
    <source>
        <dbReference type="ARBA" id="ARBA00022801"/>
    </source>
</evidence>
<dbReference type="SUPFAM" id="SSF52540">
    <property type="entry name" value="P-loop containing nucleoside triphosphate hydrolases"/>
    <property type="match status" value="1"/>
</dbReference>
<reference evidence="15" key="1">
    <citation type="submission" date="2021-03" db="EMBL/GenBank/DDBJ databases">
        <authorList>
            <person name="Palmer J.M."/>
        </authorList>
    </citation>
    <scope>NUCLEOTIDE SEQUENCE</scope>
    <source>
        <strain evidence="15">ARV_011</strain>
    </source>
</reference>
<dbReference type="Pfam" id="PF13087">
    <property type="entry name" value="AAA_12"/>
    <property type="match status" value="1"/>
</dbReference>
<dbReference type="GeneID" id="66114968"/>
<dbReference type="SMART" id="SM00382">
    <property type="entry name" value="AAA"/>
    <property type="match status" value="1"/>
</dbReference>
<dbReference type="CDD" id="cd18808">
    <property type="entry name" value="SF1_C_Upf1"/>
    <property type="match status" value="1"/>
</dbReference>
<protein>
    <recommendedName>
        <fullName evidence="4">DNA helicase</fullName>
        <ecNumber evidence="4">3.6.4.12</ecNumber>
    </recommendedName>
</protein>
<feature type="domain" description="AAA+ ATPase" evidence="13">
    <location>
        <begin position="232"/>
        <end position="465"/>
    </location>
</feature>
<evidence type="ECO:0000256" key="4">
    <source>
        <dbReference type="ARBA" id="ARBA00012551"/>
    </source>
</evidence>
<evidence type="ECO:0000256" key="2">
    <source>
        <dbReference type="ARBA" id="ARBA00004496"/>
    </source>
</evidence>
<dbReference type="InterPro" id="IPR047187">
    <property type="entry name" value="SF1_C_Upf1"/>
</dbReference>
<dbReference type="GO" id="GO:0005737">
    <property type="term" value="C:cytoplasm"/>
    <property type="evidence" value="ECO:0007669"/>
    <property type="project" value="UniProtKB-SubCell"/>
</dbReference>
<dbReference type="InterPro" id="IPR027417">
    <property type="entry name" value="P-loop_NTPase"/>
</dbReference>
<keyword evidence="10" id="KW-0539">Nucleus</keyword>
<organism evidence="15 16">
    <name type="scientific">Scheffersomyces spartinae</name>
    <dbReference type="NCBI Taxonomy" id="45513"/>
    <lineage>
        <taxon>Eukaryota</taxon>
        <taxon>Fungi</taxon>
        <taxon>Dikarya</taxon>
        <taxon>Ascomycota</taxon>
        <taxon>Saccharomycotina</taxon>
        <taxon>Pichiomycetes</taxon>
        <taxon>Debaryomycetaceae</taxon>
        <taxon>Scheffersomyces</taxon>
    </lineage>
</organism>
<comment type="similarity">
    <text evidence="3">Belongs to the DNA2/NAM7 helicase family.</text>
</comment>